<gene>
    <name evidence="2" type="ORF">CPLU01_01932</name>
</gene>
<feature type="compositionally biased region" description="Basic and acidic residues" evidence="1">
    <location>
        <begin position="151"/>
        <end position="160"/>
    </location>
</feature>
<comment type="caution">
    <text evidence="2">The sequence shown here is derived from an EMBL/GenBank/DDBJ whole genome shotgun (WGS) entry which is preliminary data.</text>
</comment>
<feature type="compositionally biased region" description="Low complexity" evidence="1">
    <location>
        <begin position="94"/>
        <end position="112"/>
    </location>
</feature>
<keyword evidence="3" id="KW-1185">Reference proteome</keyword>
<proteinExistence type="predicted"/>
<dbReference type="EMBL" id="WIGO01000014">
    <property type="protein sequence ID" value="KAF6839194.1"/>
    <property type="molecule type" value="Genomic_DNA"/>
</dbReference>
<dbReference type="PANTHER" id="PTHR38166:SF1">
    <property type="entry name" value="C2H2-TYPE DOMAIN-CONTAINING PROTEIN"/>
    <property type="match status" value="1"/>
</dbReference>
<name>A0A8H6NMS8_9PEZI</name>
<reference evidence="2" key="1">
    <citation type="journal article" date="2020" name="Phytopathology">
        <title>Genome Sequence Resources of Colletotrichum truncatum, C. plurivorum, C. musicola, and C. sojae: Four Species Pathogenic to Soybean (Glycine max).</title>
        <authorList>
            <person name="Rogerio F."/>
            <person name="Boufleur T.R."/>
            <person name="Ciampi-Guillardi M."/>
            <person name="Sukno S.A."/>
            <person name="Thon M.R."/>
            <person name="Massola Junior N.S."/>
            <person name="Baroncelli R."/>
        </authorList>
    </citation>
    <scope>NUCLEOTIDE SEQUENCE</scope>
    <source>
        <strain evidence="2">LFN00145</strain>
    </source>
</reference>
<feature type="compositionally biased region" description="Polar residues" evidence="1">
    <location>
        <begin position="161"/>
        <end position="170"/>
    </location>
</feature>
<protein>
    <submittedName>
        <fullName evidence="2">Uncharacterized protein</fullName>
    </submittedName>
</protein>
<dbReference type="AlphaFoldDB" id="A0A8H6NMS8"/>
<feature type="region of interest" description="Disordered" evidence="1">
    <location>
        <begin position="365"/>
        <end position="395"/>
    </location>
</feature>
<sequence length="471" mass="53116">MDSSISAKNVQLLSNPTKVWKDMGWVNKHMRMDSKAVVRHSNHRCRQDTDLRVPTALIYNLLRRPVDLDHLFKNHKNGSQLGLKAEQSLLRPCDSSSSGTNDGDSLLSSDSSSEFDTALVDSRKHVRTLDEEKKAVVNRLMQAFLRDLDTHLSEPSDTPHDGNSSATSSACRGLGSSATSSTTSSFSNKKRSRQDRSDYRRGDEDGREEKPSKKQEVFSSNADVGEHARAQPPCEVRLPIPMEEFGQEQEDRIRARLSRKPGERRTERERWSDDFQILFDVRDDDVPTPWYDYDLAILSQKETFNEYLRREIIPIMRREIEQQVESYMSDVEPQILSRFRGIIRNLRPPLWESYQRKISQGTVVGELGDDAPPGNNTTATNEDAAVNPGSSSSAASFPSALQAQAAWTANVSLQPFSGNHFDSTFFPEYNDTQTVAMQQDMLGPNFSAHPEDWEFLGDASSEGPGYNFDTI</sequence>
<feature type="region of interest" description="Disordered" evidence="1">
    <location>
        <begin position="151"/>
        <end position="238"/>
    </location>
</feature>
<evidence type="ECO:0000313" key="2">
    <source>
        <dbReference type="EMBL" id="KAF6839194.1"/>
    </source>
</evidence>
<organism evidence="2 3">
    <name type="scientific">Colletotrichum plurivorum</name>
    <dbReference type="NCBI Taxonomy" id="2175906"/>
    <lineage>
        <taxon>Eukaryota</taxon>
        <taxon>Fungi</taxon>
        <taxon>Dikarya</taxon>
        <taxon>Ascomycota</taxon>
        <taxon>Pezizomycotina</taxon>
        <taxon>Sordariomycetes</taxon>
        <taxon>Hypocreomycetidae</taxon>
        <taxon>Glomerellales</taxon>
        <taxon>Glomerellaceae</taxon>
        <taxon>Colletotrichum</taxon>
        <taxon>Colletotrichum orchidearum species complex</taxon>
    </lineage>
</organism>
<accession>A0A8H6NMS8</accession>
<feature type="compositionally biased region" description="Low complexity" evidence="1">
    <location>
        <begin position="176"/>
        <end position="187"/>
    </location>
</feature>
<dbReference type="Proteomes" id="UP000654918">
    <property type="component" value="Unassembled WGS sequence"/>
</dbReference>
<evidence type="ECO:0000313" key="3">
    <source>
        <dbReference type="Proteomes" id="UP000654918"/>
    </source>
</evidence>
<dbReference type="PANTHER" id="PTHR38166">
    <property type="entry name" value="C2H2-TYPE DOMAIN-CONTAINING PROTEIN-RELATED"/>
    <property type="match status" value="1"/>
</dbReference>
<evidence type="ECO:0000256" key="1">
    <source>
        <dbReference type="SAM" id="MobiDB-lite"/>
    </source>
</evidence>
<feature type="compositionally biased region" description="Basic and acidic residues" evidence="1">
    <location>
        <begin position="194"/>
        <end position="216"/>
    </location>
</feature>
<feature type="region of interest" description="Disordered" evidence="1">
    <location>
        <begin position="91"/>
        <end position="114"/>
    </location>
</feature>